<dbReference type="OrthoDB" id="10265971at2759"/>
<dbReference type="EMBL" id="ML992676">
    <property type="protein sequence ID" value="KAF2211589.1"/>
    <property type="molecule type" value="Genomic_DNA"/>
</dbReference>
<evidence type="ECO:0000313" key="3">
    <source>
        <dbReference type="Proteomes" id="UP000799539"/>
    </source>
</evidence>
<feature type="compositionally biased region" description="Basic and acidic residues" evidence="1">
    <location>
        <begin position="472"/>
        <end position="481"/>
    </location>
</feature>
<feature type="compositionally biased region" description="Basic and acidic residues" evidence="1">
    <location>
        <begin position="409"/>
        <end position="421"/>
    </location>
</feature>
<feature type="compositionally biased region" description="Basic and acidic residues" evidence="1">
    <location>
        <begin position="444"/>
        <end position="454"/>
    </location>
</feature>
<dbReference type="Proteomes" id="UP000799539">
    <property type="component" value="Unassembled WGS sequence"/>
</dbReference>
<dbReference type="AlphaFoldDB" id="A0A6A6FDM1"/>
<feature type="region of interest" description="Disordered" evidence="1">
    <location>
        <begin position="284"/>
        <end position="307"/>
    </location>
</feature>
<reference evidence="2" key="1">
    <citation type="journal article" date="2020" name="Stud. Mycol.">
        <title>101 Dothideomycetes genomes: a test case for predicting lifestyles and emergence of pathogens.</title>
        <authorList>
            <person name="Haridas S."/>
            <person name="Albert R."/>
            <person name="Binder M."/>
            <person name="Bloem J."/>
            <person name="Labutti K."/>
            <person name="Salamov A."/>
            <person name="Andreopoulos B."/>
            <person name="Baker S."/>
            <person name="Barry K."/>
            <person name="Bills G."/>
            <person name="Bluhm B."/>
            <person name="Cannon C."/>
            <person name="Castanera R."/>
            <person name="Culley D."/>
            <person name="Daum C."/>
            <person name="Ezra D."/>
            <person name="Gonzalez J."/>
            <person name="Henrissat B."/>
            <person name="Kuo A."/>
            <person name="Liang C."/>
            <person name="Lipzen A."/>
            <person name="Lutzoni F."/>
            <person name="Magnuson J."/>
            <person name="Mondo S."/>
            <person name="Nolan M."/>
            <person name="Ohm R."/>
            <person name="Pangilinan J."/>
            <person name="Park H.-J."/>
            <person name="Ramirez L."/>
            <person name="Alfaro M."/>
            <person name="Sun H."/>
            <person name="Tritt A."/>
            <person name="Yoshinaga Y."/>
            <person name="Zwiers L.-H."/>
            <person name="Turgeon B."/>
            <person name="Goodwin S."/>
            <person name="Spatafora J."/>
            <person name="Crous P."/>
            <person name="Grigoriev I."/>
        </authorList>
    </citation>
    <scope>NUCLEOTIDE SEQUENCE</scope>
    <source>
        <strain evidence="2">SCOH1-5</strain>
    </source>
</reference>
<feature type="compositionally biased region" description="Polar residues" evidence="1">
    <location>
        <begin position="424"/>
        <end position="441"/>
    </location>
</feature>
<proteinExistence type="predicted"/>
<feature type="region of interest" description="Disordered" evidence="1">
    <location>
        <begin position="399"/>
        <end position="486"/>
    </location>
</feature>
<sequence length="1043" mass="115004">MAADVAQYLHAGLYQFNEQARADVLTRFREALGDDEIIISYLSATDVFFMQCHSEKGAAADFELTRVIKDYIDEELQRAEAEDRTPHISRFSESNFDDLAVVAEVKELSDPQRVARQARSSIARTHIVIAPGNEGKVVKLFPLHELQAYGLLERCLASLTKKSETLLNAGLVCRAARWCPQDGHVFNGRTNGRSPVPRPKRSLQLPPFGVMQDRREGAKLLEAPKKNKEQNGTVTQWLEGIGETRQGPPDANVDIPKDAKQHLASARTHTAGRARVVKGVSIMPADQASEDSGESSESEDGGDDFAAMLQPPSIQVSASPRKLSKARGPNTVVHDEFRTSFQPSAIDKGAELFIRSARKHSPSGTSLVQDMSTLEPQPVLLTDDARFKPSFATPAIPESTKEAQTVEQKWARDKSHARVDKAGLTSTPASTARWQNENNVPLNRRSDRAKEGRLRPRHTPQIDSSSAAATHYDPRDGESHRSANSRGHSLAGVVWIDPMAKEQAGHQAPPVDASWSTLANPMWQKTGQLIDVGAVQTDLGSSNVPSGLHDRPGNHETLPKEVLSETGTSGTLIELAKAATDESAEHNSVALSAQLPLRMGNLPEQGASSVSQAQVEPPDADQGNGPIIERIQKPAKDYAKRHNTMRQKAGNNTKGKKGKKNAASQKFKVQLELPDPVPAPKKKQHVPNVARTAAQENTCGIKHAQPLSASAHANLKPSTRITKENHAFGKLLQTERQRQETQDEEYDSPQRITPRLVGRLGLLLLRLDEKHHDFDRSANDPISMQTNLRQASPRTHFLPRLTTSTDDAARLIDSVLAIGTVADSQSSCSHLELIIRETATGQLLKLALPAGQGNDERSSYTIKTSEHVRLGEACCHLVAHVWDAQVSLVQPAPDYEFPSVSALNDFVESMATDEVPPSFRAQTCNTVFTIEKVLAKRIIEIHKAGLSFKLREVQDLVTEYLDLGSYNFRALARTPQEMIEDQRYWFEAQWEAADLSRADDLQAYVNEAIQQMDDVGLENQGPFILSQDYRSDDESEVLEQPFW</sequence>
<evidence type="ECO:0000313" key="2">
    <source>
        <dbReference type="EMBL" id="KAF2211589.1"/>
    </source>
</evidence>
<feature type="compositionally biased region" description="Acidic residues" evidence="1">
    <location>
        <begin position="288"/>
        <end position="303"/>
    </location>
</feature>
<gene>
    <name evidence="2" type="ORF">CERZMDRAFT_98471</name>
</gene>
<protein>
    <submittedName>
        <fullName evidence="2">Uncharacterized protein</fullName>
    </submittedName>
</protein>
<feature type="region of interest" description="Disordered" evidence="1">
    <location>
        <begin position="644"/>
        <end position="664"/>
    </location>
</feature>
<evidence type="ECO:0000256" key="1">
    <source>
        <dbReference type="SAM" id="MobiDB-lite"/>
    </source>
</evidence>
<organism evidence="2 3">
    <name type="scientific">Cercospora zeae-maydis SCOH1-5</name>
    <dbReference type="NCBI Taxonomy" id="717836"/>
    <lineage>
        <taxon>Eukaryota</taxon>
        <taxon>Fungi</taxon>
        <taxon>Dikarya</taxon>
        <taxon>Ascomycota</taxon>
        <taxon>Pezizomycotina</taxon>
        <taxon>Dothideomycetes</taxon>
        <taxon>Dothideomycetidae</taxon>
        <taxon>Mycosphaerellales</taxon>
        <taxon>Mycosphaerellaceae</taxon>
        <taxon>Cercospora</taxon>
    </lineage>
</organism>
<name>A0A6A6FDM1_9PEZI</name>
<accession>A0A6A6FDM1</accession>
<feature type="region of interest" description="Disordered" evidence="1">
    <location>
        <begin position="601"/>
        <end position="626"/>
    </location>
</feature>
<keyword evidence="3" id="KW-1185">Reference proteome</keyword>